<dbReference type="Proteomes" id="UP000588604">
    <property type="component" value="Unassembled WGS sequence"/>
</dbReference>
<dbReference type="Pfam" id="PF05163">
    <property type="entry name" value="DinB"/>
    <property type="match status" value="1"/>
</dbReference>
<keyword evidence="4" id="KW-0732">Signal</keyword>
<dbReference type="EMBL" id="JACIJO010000002">
    <property type="protein sequence ID" value="MBB6326799.1"/>
    <property type="molecule type" value="Genomic_DNA"/>
</dbReference>
<proteinExistence type="inferred from homology"/>
<accession>A0A841MMU4</accession>
<feature type="binding site" evidence="3">
    <location>
        <position position="155"/>
    </location>
    <ligand>
        <name>a divalent metal cation</name>
        <dbReference type="ChEBI" id="CHEBI:60240"/>
    </ligand>
</feature>
<evidence type="ECO:0000256" key="4">
    <source>
        <dbReference type="SAM" id="SignalP"/>
    </source>
</evidence>
<feature type="binding site" evidence="3">
    <location>
        <position position="73"/>
    </location>
    <ligand>
        <name>a divalent metal cation</name>
        <dbReference type="ChEBI" id="CHEBI:60240"/>
    </ligand>
</feature>
<organism evidence="5 6">
    <name type="scientific">Algoriphagus iocasae</name>
    <dbReference type="NCBI Taxonomy" id="1836499"/>
    <lineage>
        <taxon>Bacteria</taxon>
        <taxon>Pseudomonadati</taxon>
        <taxon>Bacteroidota</taxon>
        <taxon>Cytophagia</taxon>
        <taxon>Cytophagales</taxon>
        <taxon>Cyclobacteriaceae</taxon>
        <taxon>Algoriphagus</taxon>
    </lineage>
</organism>
<protein>
    <submittedName>
        <fullName evidence="5">Putative damage-inducible protein DinB</fullName>
    </submittedName>
</protein>
<dbReference type="RefSeq" id="WP_184495376.1">
    <property type="nucleotide sequence ID" value="NZ_JACIJO010000002.1"/>
</dbReference>
<dbReference type="Gene3D" id="1.20.120.450">
    <property type="entry name" value="dinb family like domain"/>
    <property type="match status" value="1"/>
</dbReference>
<dbReference type="InterPro" id="IPR034660">
    <property type="entry name" value="DinB/YfiT-like"/>
</dbReference>
<feature type="chain" id="PRO_5032778405" evidence="4">
    <location>
        <begin position="27"/>
        <end position="176"/>
    </location>
</feature>
<name>A0A841MMU4_9BACT</name>
<comment type="similarity">
    <text evidence="1">Belongs to the DinB family.</text>
</comment>
<evidence type="ECO:0000313" key="6">
    <source>
        <dbReference type="Proteomes" id="UP000588604"/>
    </source>
</evidence>
<evidence type="ECO:0000256" key="3">
    <source>
        <dbReference type="PIRSR" id="PIRSR607837-1"/>
    </source>
</evidence>
<evidence type="ECO:0000313" key="5">
    <source>
        <dbReference type="EMBL" id="MBB6326799.1"/>
    </source>
</evidence>
<evidence type="ECO:0000256" key="2">
    <source>
        <dbReference type="ARBA" id="ARBA00022723"/>
    </source>
</evidence>
<sequence>MKKVVRLLTGAVLASFLVLAAGAVNAQTTMEEFMAKWDNTKKYTLDILDKMPDSGMDYKTDPAAMSFKEQIHHVGNAIVGISQGFLKGTDPGFEINLETATRAELADYVGKCFDYGKKTLAALSAEDAGEKIEVFGNTVSRRQVAALLMDHTSHHNGSAVAYIRTQGAEPPAYVGF</sequence>
<gene>
    <name evidence="5" type="ORF">FHS59_002427</name>
</gene>
<keyword evidence="6" id="KW-1185">Reference proteome</keyword>
<keyword evidence="2 3" id="KW-0479">Metal-binding</keyword>
<feature type="signal peptide" evidence="4">
    <location>
        <begin position="1"/>
        <end position="26"/>
    </location>
</feature>
<dbReference type="AlphaFoldDB" id="A0A841MMU4"/>
<dbReference type="InterPro" id="IPR007837">
    <property type="entry name" value="DinB"/>
</dbReference>
<comment type="caution">
    <text evidence="5">The sequence shown here is derived from an EMBL/GenBank/DDBJ whole genome shotgun (WGS) entry which is preliminary data.</text>
</comment>
<dbReference type="GO" id="GO:0046872">
    <property type="term" value="F:metal ion binding"/>
    <property type="evidence" value="ECO:0007669"/>
    <property type="project" value="UniProtKB-KW"/>
</dbReference>
<evidence type="ECO:0000256" key="1">
    <source>
        <dbReference type="ARBA" id="ARBA00008635"/>
    </source>
</evidence>
<dbReference type="SUPFAM" id="SSF109854">
    <property type="entry name" value="DinB/YfiT-like putative metalloenzymes"/>
    <property type="match status" value="1"/>
</dbReference>
<reference evidence="5 6" key="1">
    <citation type="submission" date="2020-08" db="EMBL/GenBank/DDBJ databases">
        <title>Genomic Encyclopedia of Type Strains, Phase IV (KMG-IV): sequencing the most valuable type-strain genomes for metagenomic binning, comparative biology and taxonomic classification.</title>
        <authorList>
            <person name="Goeker M."/>
        </authorList>
    </citation>
    <scope>NUCLEOTIDE SEQUENCE [LARGE SCALE GENOMIC DNA]</scope>
    <source>
        <strain evidence="5 6">DSM 102044</strain>
    </source>
</reference>
<feature type="binding site" evidence="3">
    <location>
        <position position="151"/>
    </location>
    <ligand>
        <name>a divalent metal cation</name>
        <dbReference type="ChEBI" id="CHEBI:60240"/>
    </ligand>
</feature>